<feature type="transmembrane region" description="Helical" evidence="6">
    <location>
        <begin position="262"/>
        <end position="279"/>
    </location>
</feature>
<gene>
    <name evidence="8" type="ORF">FG382_00705</name>
</gene>
<feature type="domain" description="Copper resistance protein D" evidence="7">
    <location>
        <begin position="177"/>
        <end position="274"/>
    </location>
</feature>
<dbReference type="GO" id="GO:0006825">
    <property type="term" value="P:copper ion transport"/>
    <property type="evidence" value="ECO:0007669"/>
    <property type="project" value="InterPro"/>
</dbReference>
<dbReference type="RefSeq" id="WP_142536959.1">
    <property type="nucleotide sequence ID" value="NZ_BMIE01000002.1"/>
</dbReference>
<feature type="transmembrane region" description="Helical" evidence="6">
    <location>
        <begin position="12"/>
        <end position="33"/>
    </location>
</feature>
<dbReference type="EMBL" id="VDGH01000001">
    <property type="protein sequence ID" value="TQR16715.1"/>
    <property type="molecule type" value="Genomic_DNA"/>
</dbReference>
<keyword evidence="2" id="KW-1003">Cell membrane</keyword>
<feature type="transmembrane region" description="Helical" evidence="6">
    <location>
        <begin position="45"/>
        <end position="67"/>
    </location>
</feature>
<dbReference type="OrthoDB" id="2387346at2"/>
<evidence type="ECO:0000256" key="5">
    <source>
        <dbReference type="ARBA" id="ARBA00023136"/>
    </source>
</evidence>
<dbReference type="Proteomes" id="UP000317316">
    <property type="component" value="Unassembled WGS sequence"/>
</dbReference>
<evidence type="ECO:0000256" key="2">
    <source>
        <dbReference type="ARBA" id="ARBA00022475"/>
    </source>
</evidence>
<evidence type="ECO:0000256" key="6">
    <source>
        <dbReference type="SAM" id="Phobius"/>
    </source>
</evidence>
<comment type="subcellular location">
    <subcellularLocation>
        <location evidence="1">Cell membrane</location>
        <topology evidence="1">Multi-pass membrane protein</topology>
    </subcellularLocation>
</comment>
<protein>
    <submittedName>
        <fullName evidence="8">Copper resistance protein CopD</fullName>
    </submittedName>
</protein>
<keyword evidence="3 6" id="KW-0812">Transmembrane</keyword>
<evidence type="ECO:0000313" key="8">
    <source>
        <dbReference type="EMBL" id="TQR16715.1"/>
    </source>
</evidence>
<feature type="transmembrane region" description="Helical" evidence="6">
    <location>
        <begin position="87"/>
        <end position="106"/>
    </location>
</feature>
<feature type="transmembrane region" description="Helical" evidence="6">
    <location>
        <begin position="222"/>
        <end position="241"/>
    </location>
</feature>
<evidence type="ECO:0000256" key="4">
    <source>
        <dbReference type="ARBA" id="ARBA00022989"/>
    </source>
</evidence>
<dbReference type="InterPro" id="IPR032694">
    <property type="entry name" value="CopC/D"/>
</dbReference>
<feature type="transmembrane region" description="Helical" evidence="6">
    <location>
        <begin position="345"/>
        <end position="367"/>
    </location>
</feature>
<feature type="transmembrane region" description="Helical" evidence="6">
    <location>
        <begin position="144"/>
        <end position="168"/>
    </location>
</feature>
<feature type="transmembrane region" description="Helical" evidence="6">
    <location>
        <begin position="113"/>
        <end position="132"/>
    </location>
</feature>
<evidence type="ECO:0000256" key="1">
    <source>
        <dbReference type="ARBA" id="ARBA00004651"/>
    </source>
</evidence>
<feature type="transmembrane region" description="Helical" evidence="6">
    <location>
        <begin position="180"/>
        <end position="202"/>
    </location>
</feature>
<reference evidence="8 9" key="1">
    <citation type="submission" date="2019-05" db="EMBL/GenBank/DDBJ databases">
        <title>Psychrobacillus vulpis sp. nov., a new species isolated from feces of a red fox that inhabits in The Tablas de Daimiel Natural Park, Albacete, Spain.</title>
        <authorList>
            <person name="Rodriguez M."/>
            <person name="Reina J.C."/>
            <person name="Bejar V."/>
            <person name="Llamas I."/>
        </authorList>
    </citation>
    <scope>NUCLEOTIDE SEQUENCE [LARGE SCALE GENOMIC DNA]</scope>
    <source>
        <strain evidence="8 9">NEAU-3TGS17</strain>
    </source>
</reference>
<organism evidence="8 9">
    <name type="scientific">Psychrobacillus lasiicapitis</name>
    <dbReference type="NCBI Taxonomy" id="1636719"/>
    <lineage>
        <taxon>Bacteria</taxon>
        <taxon>Bacillati</taxon>
        <taxon>Bacillota</taxon>
        <taxon>Bacilli</taxon>
        <taxon>Bacillales</taxon>
        <taxon>Bacillaceae</taxon>
        <taxon>Psychrobacillus</taxon>
    </lineage>
</organism>
<sequence length="368" mass="41290">MIFLLTTISEALVYTCFALLMGSYIFSLFPADLKPKIVVSQKIKLTAIAGVVIFSFAPLLSLVTFLYEDYGLWQTLKSIIFTFEVGKSWLFLAIISIILGLYIFFFDKKTANIYPIIGIIIIFVLIAVLGMAGHASSVSPVKGFITHFMHFASVVVWVGILLNVSWFSRNKENWVNFLKWFHIMALYCFAIVVITGLSLMNLSMEWSAYPDSWMLSYGQSLLIKHLLIIPLIGYAFINGMVMKRKLEKEESFDPRPWTKVEFFIILLIFVATGAMSQQSPPSNLADILSSEGISPLFGLFYDGTIQPSLNVQLMPKFDGILLAVVSIGFFTVSILSFFKKMPPVFSFAMSILVVISAYLALLLSVQIV</sequence>
<feature type="transmembrane region" description="Helical" evidence="6">
    <location>
        <begin position="319"/>
        <end position="338"/>
    </location>
</feature>
<keyword evidence="4 6" id="KW-1133">Transmembrane helix</keyword>
<evidence type="ECO:0000259" key="7">
    <source>
        <dbReference type="Pfam" id="PF05425"/>
    </source>
</evidence>
<comment type="caution">
    <text evidence="8">The sequence shown here is derived from an EMBL/GenBank/DDBJ whole genome shotgun (WGS) entry which is preliminary data.</text>
</comment>
<dbReference type="PANTHER" id="PTHR34820">
    <property type="entry name" value="INNER MEMBRANE PROTEIN YEBZ"/>
    <property type="match status" value="1"/>
</dbReference>
<dbReference type="PANTHER" id="PTHR34820:SF4">
    <property type="entry name" value="INNER MEMBRANE PROTEIN YEBZ"/>
    <property type="match status" value="1"/>
</dbReference>
<accession>A0A544TGX6</accession>
<dbReference type="GO" id="GO:0005886">
    <property type="term" value="C:plasma membrane"/>
    <property type="evidence" value="ECO:0007669"/>
    <property type="project" value="UniProtKB-SubCell"/>
</dbReference>
<keyword evidence="5 6" id="KW-0472">Membrane</keyword>
<proteinExistence type="predicted"/>
<name>A0A544TGX6_9BACI</name>
<dbReference type="InterPro" id="IPR008457">
    <property type="entry name" value="Cu-R_CopD_dom"/>
</dbReference>
<evidence type="ECO:0000256" key="3">
    <source>
        <dbReference type="ARBA" id="ARBA00022692"/>
    </source>
</evidence>
<dbReference type="AlphaFoldDB" id="A0A544TGX6"/>
<keyword evidence="9" id="KW-1185">Reference proteome</keyword>
<evidence type="ECO:0000313" key="9">
    <source>
        <dbReference type="Proteomes" id="UP000317316"/>
    </source>
</evidence>
<dbReference type="Pfam" id="PF05425">
    <property type="entry name" value="CopD"/>
    <property type="match status" value="1"/>
</dbReference>